<dbReference type="AlphaFoldDB" id="A0AAX1WQT9"/>
<accession>A0AAX1WQT9</accession>
<proteinExistence type="predicted"/>
<keyword evidence="2" id="KW-1185">Reference proteome</keyword>
<reference evidence="1 2" key="1">
    <citation type="submission" date="2018-11" db="EMBL/GenBank/DDBJ databases">
        <title>Genomic Encyclopedia of Type Strains, Phase IV (KMG-IV): sequencing the most valuable type-strain genomes for metagenomic binning, comparative biology and taxonomic classification.</title>
        <authorList>
            <person name="Goeker M."/>
        </authorList>
    </citation>
    <scope>NUCLEOTIDE SEQUENCE [LARGE SCALE GENOMIC DNA]</scope>
    <source>
        <strain evidence="1 2">DSM 15985</strain>
    </source>
</reference>
<name>A0AAX1WQT9_9BURK</name>
<sequence length="137" mass="15099">MKKFEVSYTLPYRHDVTVGISANSAEEAICIADAAATDGSLWDDSEEMPLLCDDFEEDDGGVLQFEAIEIEGDFVPRFSVVELRRKRKAIKACEALIAAYEEGEARGGSVAWEGLDEAFRLALEVVGFNTEPDPVFD</sequence>
<evidence type="ECO:0008006" key="3">
    <source>
        <dbReference type="Google" id="ProtNLM"/>
    </source>
</evidence>
<gene>
    <name evidence="1" type="ORF">EDC60_3130</name>
</gene>
<evidence type="ECO:0000313" key="1">
    <source>
        <dbReference type="EMBL" id="ROR39635.1"/>
    </source>
</evidence>
<dbReference type="EMBL" id="RJVL01000008">
    <property type="protein sequence ID" value="ROR39635.1"/>
    <property type="molecule type" value="Genomic_DNA"/>
</dbReference>
<protein>
    <recommendedName>
        <fullName evidence="3">Immunity protein 8 of polymorphic toxin system</fullName>
    </recommendedName>
</protein>
<comment type="caution">
    <text evidence="1">The sequence shown here is derived from an EMBL/GenBank/DDBJ whole genome shotgun (WGS) entry which is preliminary data.</text>
</comment>
<dbReference type="Proteomes" id="UP000271868">
    <property type="component" value="Unassembled WGS sequence"/>
</dbReference>
<evidence type="ECO:0000313" key="2">
    <source>
        <dbReference type="Proteomes" id="UP000271868"/>
    </source>
</evidence>
<organism evidence="1 2">
    <name type="scientific">Diaphorobacter nitroreducens</name>
    <dbReference type="NCBI Taxonomy" id="164759"/>
    <lineage>
        <taxon>Bacteria</taxon>
        <taxon>Pseudomonadati</taxon>
        <taxon>Pseudomonadota</taxon>
        <taxon>Betaproteobacteria</taxon>
        <taxon>Burkholderiales</taxon>
        <taxon>Comamonadaceae</taxon>
        <taxon>Diaphorobacter</taxon>
    </lineage>
</organism>
<dbReference type="RefSeq" id="WP_123676650.1">
    <property type="nucleotide sequence ID" value="NZ_RJVL01000008.1"/>
</dbReference>